<protein>
    <recommendedName>
        <fullName evidence="4 10">Outer-membrane lipoprotein carrier protein</fullName>
    </recommendedName>
</protein>
<comment type="subunit">
    <text evidence="3 10">Monomer.</text>
</comment>
<evidence type="ECO:0000256" key="7">
    <source>
        <dbReference type="ARBA" id="ARBA00022764"/>
    </source>
</evidence>
<comment type="subcellular location">
    <subcellularLocation>
        <location evidence="1 10">Periplasm</location>
    </subcellularLocation>
</comment>
<comment type="similarity">
    <text evidence="2 10">Belongs to the LolA family.</text>
</comment>
<feature type="signal peptide" evidence="10">
    <location>
        <begin position="1"/>
        <end position="18"/>
    </location>
</feature>
<keyword evidence="11" id="KW-0449">Lipoprotein</keyword>
<dbReference type="EMBL" id="JBIGIB010000002">
    <property type="protein sequence ID" value="MFG6466520.1"/>
    <property type="molecule type" value="Genomic_DNA"/>
</dbReference>
<comment type="function">
    <text evidence="10">Participates in the translocation of lipoproteins from the inner membrane to the outer membrane. Only forms a complex with a lipoprotein if the residue after the N-terminal Cys is not an aspartate (The Asp acts as a targeting signal to indicate that the lipoprotein should stay in the inner membrane).</text>
</comment>
<keyword evidence="12" id="KW-1185">Reference proteome</keyword>
<sequence length="201" mass="21802" precursor="true">MKALLLTGLLATAGLAHADAVDALREFSRDVKSGKASFTQTVTSPDGKRKKLSSGSFEFQRPNQFRFAYTKPFEQVIVADGHKVWIFDADLNQASSRKLGDALGATPAALLAGSQIERDFTLKAQPAEAGLEWVQATPKQAESTVQSLRLAFKGKELAVMEIVDGFGQRSRLDFSGVQTNVPVSAERFQFKLPAGADLIEQ</sequence>
<organism evidence="11 12">
    <name type="scientific">Pelomonas baiyunensis</name>
    <dbReference type="NCBI Taxonomy" id="3299026"/>
    <lineage>
        <taxon>Bacteria</taxon>
        <taxon>Pseudomonadati</taxon>
        <taxon>Pseudomonadota</taxon>
        <taxon>Betaproteobacteria</taxon>
        <taxon>Burkholderiales</taxon>
        <taxon>Sphaerotilaceae</taxon>
        <taxon>Roseateles</taxon>
    </lineage>
</organism>
<dbReference type="InterPro" id="IPR018323">
    <property type="entry name" value="OM_lipoprot_carrier_LolA_Pbac"/>
</dbReference>
<dbReference type="CDD" id="cd16325">
    <property type="entry name" value="LolA"/>
    <property type="match status" value="1"/>
</dbReference>
<proteinExistence type="inferred from homology"/>
<evidence type="ECO:0000256" key="4">
    <source>
        <dbReference type="ARBA" id="ARBA00014035"/>
    </source>
</evidence>
<evidence type="ECO:0000256" key="8">
    <source>
        <dbReference type="ARBA" id="ARBA00022927"/>
    </source>
</evidence>
<comment type="caution">
    <text evidence="11">The sequence shown here is derived from an EMBL/GenBank/DDBJ whole genome shotgun (WGS) entry which is preliminary data.</text>
</comment>
<evidence type="ECO:0000256" key="5">
    <source>
        <dbReference type="ARBA" id="ARBA00022448"/>
    </source>
</evidence>
<dbReference type="HAMAP" id="MF_00240">
    <property type="entry name" value="LolA"/>
    <property type="match status" value="1"/>
</dbReference>
<keyword evidence="8 10" id="KW-0653">Protein transport</keyword>
<dbReference type="InterPro" id="IPR029046">
    <property type="entry name" value="LolA/LolB/LppX"/>
</dbReference>
<evidence type="ECO:0000313" key="12">
    <source>
        <dbReference type="Proteomes" id="UP001606303"/>
    </source>
</evidence>
<dbReference type="PANTHER" id="PTHR35869">
    <property type="entry name" value="OUTER-MEMBRANE LIPOPROTEIN CARRIER PROTEIN"/>
    <property type="match status" value="1"/>
</dbReference>
<reference evidence="11 12" key="1">
    <citation type="submission" date="2024-08" db="EMBL/GenBank/DDBJ databases">
        <authorList>
            <person name="Lu H."/>
        </authorList>
    </citation>
    <scope>NUCLEOTIDE SEQUENCE [LARGE SCALE GENOMIC DNA]</scope>
    <source>
        <strain evidence="11 12">BYS87W</strain>
    </source>
</reference>
<dbReference type="Proteomes" id="UP001606303">
    <property type="component" value="Unassembled WGS sequence"/>
</dbReference>
<keyword evidence="6 10" id="KW-0732">Signal</keyword>
<evidence type="ECO:0000256" key="6">
    <source>
        <dbReference type="ARBA" id="ARBA00022729"/>
    </source>
</evidence>
<evidence type="ECO:0000313" key="11">
    <source>
        <dbReference type="EMBL" id="MFG6466520.1"/>
    </source>
</evidence>
<dbReference type="NCBIfam" id="TIGR00547">
    <property type="entry name" value="lolA"/>
    <property type="match status" value="1"/>
</dbReference>
<evidence type="ECO:0000256" key="9">
    <source>
        <dbReference type="ARBA" id="ARBA00023186"/>
    </source>
</evidence>
<keyword evidence="9 10" id="KW-0143">Chaperone</keyword>
<dbReference type="InterPro" id="IPR004564">
    <property type="entry name" value="OM_lipoprot_carrier_LolA-like"/>
</dbReference>
<feature type="chain" id="PRO_5044907943" description="Outer-membrane lipoprotein carrier protein" evidence="10">
    <location>
        <begin position="19"/>
        <end position="201"/>
    </location>
</feature>
<evidence type="ECO:0000256" key="2">
    <source>
        <dbReference type="ARBA" id="ARBA00007615"/>
    </source>
</evidence>
<evidence type="ECO:0000256" key="1">
    <source>
        <dbReference type="ARBA" id="ARBA00004418"/>
    </source>
</evidence>
<evidence type="ECO:0000256" key="3">
    <source>
        <dbReference type="ARBA" id="ARBA00011245"/>
    </source>
</evidence>
<keyword evidence="7 10" id="KW-0574">Periplasm</keyword>
<dbReference type="Gene3D" id="2.50.20.10">
    <property type="entry name" value="Lipoprotein localisation LolA/LolB/LppX"/>
    <property type="match status" value="1"/>
</dbReference>
<dbReference type="RefSeq" id="WP_394383275.1">
    <property type="nucleotide sequence ID" value="NZ_JBIGIB010000002.1"/>
</dbReference>
<gene>
    <name evidence="10 11" type="primary">lolA</name>
    <name evidence="11" type="ORF">ACG01O_07880</name>
</gene>
<dbReference type="SUPFAM" id="SSF89392">
    <property type="entry name" value="Prokaryotic lipoproteins and lipoprotein localization factors"/>
    <property type="match status" value="1"/>
</dbReference>
<dbReference type="PANTHER" id="PTHR35869:SF1">
    <property type="entry name" value="OUTER-MEMBRANE LIPOPROTEIN CARRIER PROTEIN"/>
    <property type="match status" value="1"/>
</dbReference>
<evidence type="ECO:0000256" key="10">
    <source>
        <dbReference type="HAMAP-Rule" id="MF_00240"/>
    </source>
</evidence>
<keyword evidence="5 10" id="KW-0813">Transport</keyword>
<dbReference type="Pfam" id="PF03548">
    <property type="entry name" value="LolA"/>
    <property type="match status" value="1"/>
</dbReference>
<name>A0ABW7GX74_9BURK</name>
<accession>A0ABW7GX74</accession>